<dbReference type="PATRIC" id="fig|1227453.3.peg.1327"/>
<reference evidence="1 2" key="1">
    <citation type="journal article" date="2014" name="PLoS Genet.">
        <title>Phylogenetically driven sequencing of extremely halophilic archaea reveals strategies for static and dynamic osmo-response.</title>
        <authorList>
            <person name="Becker E.A."/>
            <person name="Seitzer P.M."/>
            <person name="Tritt A."/>
            <person name="Larsen D."/>
            <person name="Krusor M."/>
            <person name="Yao A.I."/>
            <person name="Wu D."/>
            <person name="Madern D."/>
            <person name="Eisen J.A."/>
            <person name="Darling A.E."/>
            <person name="Facciotti M.T."/>
        </authorList>
    </citation>
    <scope>NUCLEOTIDE SEQUENCE [LARGE SCALE GENOMIC DNA]</scope>
    <source>
        <strain evidence="2">ATCC 49778 / DSM 6131 / JCM 7785 / NBRC 101032 / NCIMB 13157 / TR-1</strain>
    </source>
</reference>
<protein>
    <submittedName>
        <fullName evidence="1">Uncharacterized protein</fullName>
    </submittedName>
</protein>
<keyword evidence="2" id="KW-1185">Reference proteome</keyword>
<dbReference type="AlphaFoldDB" id="M0LGX5"/>
<sequence>MPTTVLDALDSSPNIVVGRLQEARRTDELITSERPVGGLCEVVVRRHADHLRELLEKQTPSE</sequence>
<proteinExistence type="predicted"/>
<gene>
    <name evidence="1" type="ORF">C444_06606</name>
</gene>
<name>M0LGX5_HALJT</name>
<dbReference type="Proteomes" id="UP000011524">
    <property type="component" value="Unassembled WGS sequence"/>
</dbReference>
<evidence type="ECO:0000313" key="2">
    <source>
        <dbReference type="Proteomes" id="UP000011524"/>
    </source>
</evidence>
<accession>M0LGX5</accession>
<organism evidence="1 2">
    <name type="scientific">Haloarcula japonica (strain ATCC 49778 / DSM 6131 / JCM 7785 / NBRC 101032 / NCIMB 13157 / TR-1)</name>
    <dbReference type="NCBI Taxonomy" id="1227453"/>
    <lineage>
        <taxon>Archaea</taxon>
        <taxon>Methanobacteriati</taxon>
        <taxon>Methanobacteriota</taxon>
        <taxon>Stenosarchaea group</taxon>
        <taxon>Halobacteria</taxon>
        <taxon>Halobacteriales</taxon>
        <taxon>Haloarculaceae</taxon>
        <taxon>Haloarcula</taxon>
    </lineage>
</organism>
<dbReference type="EMBL" id="AOLY01000009">
    <property type="protein sequence ID" value="EMA32872.1"/>
    <property type="molecule type" value="Genomic_DNA"/>
</dbReference>
<comment type="caution">
    <text evidence="1">The sequence shown here is derived from an EMBL/GenBank/DDBJ whole genome shotgun (WGS) entry which is preliminary data.</text>
</comment>
<evidence type="ECO:0000313" key="1">
    <source>
        <dbReference type="EMBL" id="EMA32872.1"/>
    </source>
</evidence>